<reference evidence="7 8" key="1">
    <citation type="submission" date="2021-07" db="EMBL/GenBank/DDBJ databases">
        <title>Characterization of Violacein-producing bacteria and related species.</title>
        <authorList>
            <person name="Wilson H.S."/>
            <person name="De Leon M.E."/>
        </authorList>
    </citation>
    <scope>NUCLEOTIDE SEQUENCE [LARGE SCALE GENOMIC DNA]</scope>
    <source>
        <strain evidence="7 8">HSC-2F05</strain>
    </source>
</reference>
<dbReference type="Gene3D" id="1.10.443.10">
    <property type="entry name" value="Intergrase catalytic core"/>
    <property type="match status" value="1"/>
</dbReference>
<evidence type="ECO:0000259" key="6">
    <source>
        <dbReference type="PROSITE" id="PS51898"/>
    </source>
</evidence>
<evidence type="ECO:0000313" key="7">
    <source>
        <dbReference type="EMBL" id="MCA1857414.1"/>
    </source>
</evidence>
<proteinExistence type="inferred from homology"/>
<dbReference type="InterPro" id="IPR011010">
    <property type="entry name" value="DNA_brk_join_enz"/>
</dbReference>
<dbReference type="RefSeq" id="WP_225239633.1">
    <property type="nucleotide sequence ID" value="NZ_JAHYBX010000007.1"/>
</dbReference>
<dbReference type="Pfam" id="PF00589">
    <property type="entry name" value="Phage_integrase"/>
    <property type="match status" value="1"/>
</dbReference>
<gene>
    <name evidence="7" type="ORF">LE190_15990</name>
</gene>
<keyword evidence="2" id="KW-0229">DNA integration</keyword>
<dbReference type="InterPro" id="IPR050808">
    <property type="entry name" value="Phage_Integrase"/>
</dbReference>
<dbReference type="PANTHER" id="PTHR30629:SF2">
    <property type="entry name" value="PROPHAGE INTEGRASE INTS-RELATED"/>
    <property type="match status" value="1"/>
</dbReference>
<evidence type="ECO:0000256" key="3">
    <source>
        <dbReference type="ARBA" id="ARBA00023125"/>
    </source>
</evidence>
<evidence type="ECO:0000313" key="8">
    <source>
        <dbReference type="Proteomes" id="UP001198602"/>
    </source>
</evidence>
<dbReference type="Gene3D" id="1.10.150.130">
    <property type="match status" value="1"/>
</dbReference>
<name>A0ABS7YCI0_9BURK</name>
<evidence type="ECO:0000256" key="2">
    <source>
        <dbReference type="ARBA" id="ARBA00022908"/>
    </source>
</evidence>
<dbReference type="InterPro" id="IPR010998">
    <property type="entry name" value="Integrase_recombinase_N"/>
</dbReference>
<dbReference type="PANTHER" id="PTHR30629">
    <property type="entry name" value="PROPHAGE INTEGRASE"/>
    <property type="match status" value="1"/>
</dbReference>
<evidence type="ECO:0000256" key="5">
    <source>
        <dbReference type="SAM" id="MobiDB-lite"/>
    </source>
</evidence>
<sequence length="356" mass="40386">MPFRLYERIGARTVSYGYKLPDGSWAFRLSAPVGDAVARTRIRAEAIDRANVLNGAPVEGGATEALFRRYFAWQQGLPASSEDRKADSTLRENEKHEAPRLIKVFGKMKPAVIKPVHIYKYLDLRAAEGAPAKANKEIALLSAVLEFGRRKGELETNPCRDIKYNKTRPDTRYVTPAELDLVMRTARERGGMYLVGALCLRAAYLTVSRPDEMRKITRQAITELGMEMPVGKRKKGRAERFKLIEWSDELRAVIKEALSLQRTTSLYVFGNSDGQPYTTSGWNTNLRRLMVHAEKKANEEDVPFQRFTLKDMRPAAVTDRVEEGDEKITNATGHSSDRMVRQVYDRRKTKSARATE</sequence>
<protein>
    <recommendedName>
        <fullName evidence="6">Tyr recombinase domain-containing protein</fullName>
    </recommendedName>
</protein>
<feature type="compositionally biased region" description="Basic and acidic residues" evidence="5">
    <location>
        <begin position="335"/>
        <end position="346"/>
    </location>
</feature>
<dbReference type="PROSITE" id="PS51898">
    <property type="entry name" value="TYR_RECOMBINASE"/>
    <property type="match status" value="1"/>
</dbReference>
<comment type="caution">
    <text evidence="7">The sequence shown here is derived from an EMBL/GenBank/DDBJ whole genome shotgun (WGS) entry which is preliminary data.</text>
</comment>
<keyword evidence="4" id="KW-0233">DNA recombination</keyword>
<organism evidence="7 8">
    <name type="scientific">Massilia hydrophila</name>
    <dbReference type="NCBI Taxonomy" id="3044279"/>
    <lineage>
        <taxon>Bacteria</taxon>
        <taxon>Pseudomonadati</taxon>
        <taxon>Pseudomonadota</taxon>
        <taxon>Betaproteobacteria</taxon>
        <taxon>Burkholderiales</taxon>
        <taxon>Oxalobacteraceae</taxon>
        <taxon>Telluria group</taxon>
        <taxon>Massilia</taxon>
    </lineage>
</organism>
<dbReference type="SUPFAM" id="SSF56349">
    <property type="entry name" value="DNA breaking-rejoining enzymes"/>
    <property type="match status" value="1"/>
</dbReference>
<dbReference type="InterPro" id="IPR013762">
    <property type="entry name" value="Integrase-like_cat_sf"/>
</dbReference>
<feature type="region of interest" description="Disordered" evidence="5">
    <location>
        <begin position="321"/>
        <end position="356"/>
    </location>
</feature>
<dbReference type="EMBL" id="JAHYBX010000007">
    <property type="protein sequence ID" value="MCA1857414.1"/>
    <property type="molecule type" value="Genomic_DNA"/>
</dbReference>
<keyword evidence="8" id="KW-1185">Reference proteome</keyword>
<dbReference type="Proteomes" id="UP001198602">
    <property type="component" value="Unassembled WGS sequence"/>
</dbReference>
<dbReference type="InterPro" id="IPR002104">
    <property type="entry name" value="Integrase_catalytic"/>
</dbReference>
<keyword evidence="3" id="KW-0238">DNA-binding</keyword>
<feature type="domain" description="Tyr recombinase" evidence="6">
    <location>
        <begin position="169"/>
        <end position="356"/>
    </location>
</feature>
<comment type="similarity">
    <text evidence="1">Belongs to the 'phage' integrase family.</text>
</comment>
<evidence type="ECO:0000256" key="4">
    <source>
        <dbReference type="ARBA" id="ARBA00023172"/>
    </source>
</evidence>
<accession>A0ABS7YCI0</accession>
<feature type="compositionally biased region" description="Basic residues" evidence="5">
    <location>
        <begin position="347"/>
        <end position="356"/>
    </location>
</feature>
<evidence type="ECO:0000256" key="1">
    <source>
        <dbReference type="ARBA" id="ARBA00008857"/>
    </source>
</evidence>